<gene>
    <name evidence="2" type="ORF">FOTG_18623</name>
</gene>
<name>X0KW40_FUSOX</name>
<reference evidence="2" key="2">
    <citation type="submission" date="2012-05" db="EMBL/GenBank/DDBJ databases">
        <title>The Genome Annotation of Fusarium oxysporum Cotton.</title>
        <authorList>
            <consortium name="The Broad Institute Genomics Platform"/>
            <person name="Ma L.-J."/>
            <person name="Corby-Kistler H."/>
            <person name="Broz K."/>
            <person name="Gale L.R."/>
            <person name="Jonkers W."/>
            <person name="O'Donnell K."/>
            <person name="Ploetz R."/>
            <person name="Steinberg C."/>
            <person name="Schwartz D.C."/>
            <person name="VanEtten H."/>
            <person name="Zhou S."/>
            <person name="Young S.K."/>
            <person name="Zeng Q."/>
            <person name="Gargeya S."/>
            <person name="Fitzgerald M."/>
            <person name="Abouelleil A."/>
            <person name="Alvarado L."/>
            <person name="Chapman S.B."/>
            <person name="Gainer-Dewar J."/>
            <person name="Goldberg J."/>
            <person name="Griggs A."/>
            <person name="Gujja S."/>
            <person name="Hansen M."/>
            <person name="Howarth C."/>
            <person name="Imamovic A."/>
            <person name="Ireland A."/>
            <person name="Larimer J."/>
            <person name="McCowan C."/>
            <person name="Murphy C."/>
            <person name="Pearson M."/>
            <person name="Poon T.W."/>
            <person name="Priest M."/>
            <person name="Roberts A."/>
            <person name="Saif S."/>
            <person name="Shea T."/>
            <person name="Sykes S."/>
            <person name="Wortman J."/>
            <person name="Nusbaum C."/>
            <person name="Birren B."/>
        </authorList>
    </citation>
    <scope>NUCLEOTIDE SEQUENCE</scope>
    <source>
        <strain evidence="2">25433</strain>
    </source>
</reference>
<evidence type="ECO:0000313" key="2">
    <source>
        <dbReference type="EMBL" id="EXM12901.1"/>
    </source>
</evidence>
<reference evidence="2" key="1">
    <citation type="submission" date="2011-11" db="EMBL/GenBank/DDBJ databases">
        <title>The Genome Sequence of Fusarium oxysporum Cotton.</title>
        <authorList>
            <consortium name="The Broad Institute Genome Sequencing Platform"/>
            <person name="Ma L.-J."/>
            <person name="Gale L.R."/>
            <person name="Schwartz D.C."/>
            <person name="Zhou S."/>
            <person name="Corby-Kistler H."/>
            <person name="Young S.K."/>
            <person name="Zeng Q."/>
            <person name="Gargeya S."/>
            <person name="Fitzgerald M."/>
            <person name="Haas B."/>
            <person name="Abouelleil A."/>
            <person name="Alvarado L."/>
            <person name="Arachchi H.M."/>
            <person name="Berlin A."/>
            <person name="Brown A."/>
            <person name="Chapman S.B."/>
            <person name="Chen Z."/>
            <person name="Dunbar C."/>
            <person name="Freedman E."/>
            <person name="Gearin G."/>
            <person name="Goldberg J."/>
            <person name="Griggs A."/>
            <person name="Gujja S."/>
            <person name="Heiman D."/>
            <person name="Howarth C."/>
            <person name="Larson L."/>
            <person name="Lui A."/>
            <person name="MacDonald P.J.P."/>
            <person name="Montmayeur A."/>
            <person name="Murphy C."/>
            <person name="Neiman D."/>
            <person name="Pearson M."/>
            <person name="Priest M."/>
            <person name="Roberts A."/>
            <person name="Saif S."/>
            <person name="Shea T."/>
            <person name="Shenoy N."/>
            <person name="Sisk P."/>
            <person name="Stolte C."/>
            <person name="Sykes S."/>
            <person name="Wortman J."/>
            <person name="Nusbaum C."/>
            <person name="Birren B."/>
        </authorList>
    </citation>
    <scope>NUCLEOTIDE SEQUENCE [LARGE SCALE GENOMIC DNA]</scope>
    <source>
        <strain evidence="2">25433</strain>
    </source>
</reference>
<proteinExistence type="predicted"/>
<dbReference type="EMBL" id="JH658211">
    <property type="protein sequence ID" value="EXM12901.1"/>
    <property type="molecule type" value="Genomic_DNA"/>
</dbReference>
<keyword evidence="1" id="KW-0732">Signal</keyword>
<evidence type="ECO:0000256" key="1">
    <source>
        <dbReference type="SAM" id="SignalP"/>
    </source>
</evidence>
<feature type="chain" id="PRO_5012294257" evidence="1">
    <location>
        <begin position="16"/>
        <end position="53"/>
    </location>
</feature>
<protein>
    <submittedName>
        <fullName evidence="2">Uncharacterized protein</fullName>
    </submittedName>
</protein>
<accession>X0KW40</accession>
<organism evidence="2">
    <name type="scientific">Fusarium oxysporum f. sp. vasinfectum 25433</name>
    <dbReference type="NCBI Taxonomy" id="1089449"/>
    <lineage>
        <taxon>Eukaryota</taxon>
        <taxon>Fungi</taxon>
        <taxon>Dikarya</taxon>
        <taxon>Ascomycota</taxon>
        <taxon>Pezizomycotina</taxon>
        <taxon>Sordariomycetes</taxon>
        <taxon>Hypocreomycetidae</taxon>
        <taxon>Hypocreales</taxon>
        <taxon>Nectriaceae</taxon>
        <taxon>Fusarium</taxon>
        <taxon>Fusarium oxysporum species complex</taxon>
    </lineage>
</organism>
<sequence>MLLLLLSHCCSTIYALQHISYSVSGAERMEYRRVPASPSRTGRRCRVRLPDGV</sequence>
<dbReference type="AlphaFoldDB" id="X0KW40"/>
<dbReference type="HOGENOM" id="CLU_3068741_0_0_1"/>
<feature type="signal peptide" evidence="1">
    <location>
        <begin position="1"/>
        <end position="15"/>
    </location>
</feature>
<dbReference type="Proteomes" id="UP000030701">
    <property type="component" value="Unassembled WGS sequence"/>
</dbReference>